<protein>
    <recommendedName>
        <fullName evidence="3">Diaminopimelate epimerase</fullName>
    </recommendedName>
</protein>
<organism evidence="1 2">
    <name type="scientific">Yanshouia hominis</name>
    <dbReference type="NCBI Taxonomy" id="2763673"/>
    <lineage>
        <taxon>Bacteria</taxon>
        <taxon>Bacillati</taxon>
        <taxon>Bacillota</taxon>
        <taxon>Clostridia</taxon>
        <taxon>Eubacteriales</taxon>
        <taxon>Oscillospiraceae</taxon>
        <taxon>Yanshouia</taxon>
    </lineage>
</organism>
<keyword evidence="2" id="KW-1185">Reference proteome</keyword>
<dbReference type="EMBL" id="JACRTB010000017">
    <property type="protein sequence ID" value="MBC8576888.1"/>
    <property type="molecule type" value="Genomic_DNA"/>
</dbReference>
<proteinExistence type="predicted"/>
<evidence type="ECO:0000313" key="2">
    <source>
        <dbReference type="Proteomes" id="UP000658131"/>
    </source>
</evidence>
<accession>A0ABR7NKF3</accession>
<dbReference type="InterPro" id="IPR058944">
    <property type="entry name" value="CntK-like"/>
</dbReference>
<dbReference type="Proteomes" id="UP000658131">
    <property type="component" value="Unassembled WGS sequence"/>
</dbReference>
<sequence length="262" mass="26522">MHLRIRLANPAGNITLFVLDPVDPAARPALSAALMRRDPSVEQVAFVTAPKSGGAGRFEMMGGEFCGNACRAFGFLLARERFSGGVRTLAVEASGAASPVAVTADLDAGHSSAAMPLPRAVSPCFVGGLRGTLAEFEGISHLVLPHGYDEGLLRAGQALLAQTGAEAWGVLFLEGLSMIPVVTVRSTGTTVFEGSCGSGSVAAACALGLAAGEGEHRCALRQPRGTILAAVTVREGSLSAASIGGAVSFGKPDVLILPDGGV</sequence>
<evidence type="ECO:0008006" key="3">
    <source>
        <dbReference type="Google" id="ProtNLM"/>
    </source>
</evidence>
<reference evidence="1 2" key="1">
    <citation type="submission" date="2020-08" db="EMBL/GenBank/DDBJ databases">
        <title>Genome public.</title>
        <authorList>
            <person name="Liu C."/>
            <person name="Sun Q."/>
        </authorList>
    </citation>
    <scope>NUCLEOTIDE SEQUENCE [LARGE SCALE GENOMIC DNA]</scope>
    <source>
        <strain evidence="1 2">BX1</strain>
    </source>
</reference>
<name>A0ABR7NKF3_9FIRM</name>
<dbReference type="Pfam" id="PF26317">
    <property type="entry name" value="CntK_N"/>
    <property type="match status" value="1"/>
</dbReference>
<gene>
    <name evidence="1" type="ORF">H8717_10795</name>
</gene>
<comment type="caution">
    <text evidence="1">The sequence shown here is derived from an EMBL/GenBank/DDBJ whole genome shotgun (WGS) entry which is preliminary data.</text>
</comment>
<dbReference type="RefSeq" id="WP_262400364.1">
    <property type="nucleotide sequence ID" value="NZ_JACRTB010000017.1"/>
</dbReference>
<evidence type="ECO:0000313" key="1">
    <source>
        <dbReference type="EMBL" id="MBC8576888.1"/>
    </source>
</evidence>